<feature type="chain" id="PRO_5047243166" description="T9SS type A sorting domain-containing protein" evidence="1">
    <location>
        <begin position="32"/>
        <end position="585"/>
    </location>
</feature>
<keyword evidence="3" id="KW-1185">Reference proteome</keyword>
<evidence type="ECO:0000313" key="3">
    <source>
        <dbReference type="Proteomes" id="UP001501153"/>
    </source>
</evidence>
<dbReference type="InterPro" id="IPR026444">
    <property type="entry name" value="Secre_tail"/>
</dbReference>
<keyword evidence="1" id="KW-0732">Signal</keyword>
<comment type="caution">
    <text evidence="2">The sequence shown here is derived from an EMBL/GenBank/DDBJ whole genome shotgun (WGS) entry which is preliminary data.</text>
</comment>
<evidence type="ECO:0000313" key="2">
    <source>
        <dbReference type="EMBL" id="GAA4367909.1"/>
    </source>
</evidence>
<feature type="signal peptide" evidence="1">
    <location>
        <begin position="1"/>
        <end position="31"/>
    </location>
</feature>
<dbReference type="EMBL" id="BAABGZ010000078">
    <property type="protein sequence ID" value="GAA4367909.1"/>
    <property type="molecule type" value="Genomic_DNA"/>
</dbReference>
<protein>
    <recommendedName>
        <fullName evidence="4">T9SS type A sorting domain-containing protein</fullName>
    </recommendedName>
</protein>
<gene>
    <name evidence="2" type="ORF">GCM10023185_40190</name>
</gene>
<dbReference type="Proteomes" id="UP001501153">
    <property type="component" value="Unassembled WGS sequence"/>
</dbReference>
<proteinExistence type="predicted"/>
<sequence length="585" mass="59641">MKPFPFTPSYFDCRGLLVGLLLLLAGLGARAQAPAWQLAVGNNPADGRCFIHKTVTDATGNVYVTGGFTQQITLGSHTVTSAGGTDVFVGKWSPAASDFVWVQRAGGPADDRSSSLAVNGANVYLGGTFESDTARFGSLFLVNETLPGARNRTDAYVVKLTDAGGAAGFVWAQRVGGTENDGIYALAVRGTDVYVAGIFDGARLNVGGSVLLNAGSTDLFVAKLSDAGSTARFEWARQAGGTSYDIPISLAVSGPSVYLVGYFASPTVSFGSSSLTNTIGNSFLPNAFVAKLTDAGGTASFEWARQVGGIGVHEGTALAVQGTSVYMAGIFTGSADFGGIALTASGEDVFLAKLTDAGGTASFGWARQAGIASPSNRAAVSGLAVSGTSLYAAGMFYSTADFGGNPLVSAGEGDLFVTKLSDAGNSARFEWAQRAGGTGLDVGTGLSLSGSRVYVNGYFMSPTATFGSHALSGNGTSGRASAFLASLTDATMTATATTRPGDQLELFPNPARAATSIGLPAVPGGALATLTLTDALGRTVSTHPVQLLPRSSSFALPLIGLAPGVYWLRVQSTATQAMQRLVVQE</sequence>
<evidence type="ECO:0008006" key="4">
    <source>
        <dbReference type="Google" id="ProtNLM"/>
    </source>
</evidence>
<reference evidence="3" key="1">
    <citation type="journal article" date="2019" name="Int. J. Syst. Evol. Microbiol.">
        <title>The Global Catalogue of Microorganisms (GCM) 10K type strain sequencing project: providing services to taxonomists for standard genome sequencing and annotation.</title>
        <authorList>
            <consortium name="The Broad Institute Genomics Platform"/>
            <consortium name="The Broad Institute Genome Sequencing Center for Infectious Disease"/>
            <person name="Wu L."/>
            <person name="Ma J."/>
        </authorList>
    </citation>
    <scope>NUCLEOTIDE SEQUENCE [LARGE SCALE GENOMIC DNA]</scope>
    <source>
        <strain evidence="3">JCM 17923</strain>
    </source>
</reference>
<evidence type="ECO:0000256" key="1">
    <source>
        <dbReference type="SAM" id="SignalP"/>
    </source>
</evidence>
<accession>A0ABP8IR17</accession>
<dbReference type="RefSeq" id="WP_345237930.1">
    <property type="nucleotide sequence ID" value="NZ_BAABGZ010000078.1"/>
</dbReference>
<dbReference type="NCBIfam" id="TIGR04183">
    <property type="entry name" value="Por_Secre_tail"/>
    <property type="match status" value="1"/>
</dbReference>
<name>A0ABP8IR17_9BACT</name>
<organism evidence="2 3">
    <name type="scientific">Hymenobacter saemangeumensis</name>
    <dbReference type="NCBI Taxonomy" id="1084522"/>
    <lineage>
        <taxon>Bacteria</taxon>
        <taxon>Pseudomonadati</taxon>
        <taxon>Bacteroidota</taxon>
        <taxon>Cytophagia</taxon>
        <taxon>Cytophagales</taxon>
        <taxon>Hymenobacteraceae</taxon>
        <taxon>Hymenobacter</taxon>
    </lineage>
</organism>